<dbReference type="Pfam" id="PF19384">
    <property type="entry name" value="DUF5959"/>
    <property type="match status" value="1"/>
</dbReference>
<dbReference type="InterPro" id="IPR046003">
    <property type="entry name" value="DUF5959"/>
</dbReference>
<organism evidence="1">
    <name type="scientific">Streptomyces sp. SID14436</name>
    <dbReference type="NCBI Taxonomy" id="2706070"/>
    <lineage>
        <taxon>Bacteria</taxon>
        <taxon>Bacillati</taxon>
        <taxon>Actinomycetota</taxon>
        <taxon>Actinomycetes</taxon>
        <taxon>Kitasatosporales</taxon>
        <taxon>Streptomycetaceae</taxon>
        <taxon>Streptomyces</taxon>
    </lineage>
</organism>
<comment type="caution">
    <text evidence="1">The sequence shown here is derived from an EMBL/GenBank/DDBJ whole genome shotgun (WGS) entry which is preliminary data.</text>
</comment>
<dbReference type="RefSeq" id="WP_164333709.1">
    <property type="nucleotide sequence ID" value="NZ_JAAGMD010000120.1"/>
</dbReference>
<reference evidence="1" key="1">
    <citation type="submission" date="2020-01" db="EMBL/GenBank/DDBJ databases">
        <title>Insect and environment-associated Actinomycetes.</title>
        <authorList>
            <person name="Currrie C."/>
            <person name="Chevrette M."/>
            <person name="Carlson C."/>
            <person name="Stubbendieck R."/>
            <person name="Wendt-Pienkowski E."/>
        </authorList>
    </citation>
    <scope>NUCLEOTIDE SEQUENCE</scope>
    <source>
        <strain evidence="1">SID14436</strain>
    </source>
</reference>
<protein>
    <submittedName>
        <fullName evidence="1">Uncharacterized protein</fullName>
    </submittedName>
</protein>
<evidence type="ECO:0000313" key="1">
    <source>
        <dbReference type="EMBL" id="NEA85347.1"/>
    </source>
</evidence>
<proteinExistence type="predicted"/>
<accession>A0A6G3QQ73</accession>
<name>A0A6G3QQ73_9ACTN</name>
<gene>
    <name evidence="1" type="ORF">G3I53_04595</name>
</gene>
<dbReference type="AlphaFoldDB" id="A0A6G3QQ73"/>
<dbReference type="EMBL" id="JAAGMD010000120">
    <property type="protein sequence ID" value="NEA85347.1"/>
    <property type="molecule type" value="Genomic_DNA"/>
</dbReference>
<sequence>MNDEARCAELLTFEDSAQSVTVNVMWDNATVMGEERYYTAEIVLQSAFVSGRVGLQVSLADLDEWGRCLDSLEADNGVQWPAGDRGAWLEVVPDDPVEVTVCDSPSTQISVCVPIDVASDWLEKNRLKWDAARRAVASG</sequence>